<dbReference type="PANTHER" id="PTHR42679:SF2">
    <property type="entry name" value="S-METHYL-5'-THIOADENOSINE PHOSPHORYLASE"/>
    <property type="match status" value="1"/>
</dbReference>
<evidence type="ECO:0000256" key="3">
    <source>
        <dbReference type="ARBA" id="ARBA00022726"/>
    </source>
</evidence>
<dbReference type="Proteomes" id="UP001381693">
    <property type="component" value="Unassembled WGS sequence"/>
</dbReference>
<evidence type="ECO:0000256" key="1">
    <source>
        <dbReference type="ARBA" id="ARBA00022676"/>
    </source>
</evidence>
<dbReference type="InterPro" id="IPR035994">
    <property type="entry name" value="Nucleoside_phosphorylase_sf"/>
</dbReference>
<dbReference type="InterPro" id="IPR010044">
    <property type="entry name" value="MTAP"/>
</dbReference>
<keyword evidence="2" id="KW-0808">Transferase</keyword>
<dbReference type="CDD" id="cd09010">
    <property type="entry name" value="MTAP_SsMTAPII_like_MTIP"/>
    <property type="match status" value="1"/>
</dbReference>
<comment type="caution">
    <text evidence="5">The sequence shown here is derived from an EMBL/GenBank/DDBJ whole genome shotgun (WGS) entry which is preliminary data.</text>
</comment>
<feature type="domain" description="Nucleoside phosphorylase" evidence="4">
    <location>
        <begin position="5"/>
        <end position="189"/>
    </location>
</feature>
<dbReference type="GO" id="GO:0019509">
    <property type="term" value="P:L-methionine salvage from methylthioadenosine"/>
    <property type="evidence" value="ECO:0007669"/>
    <property type="project" value="TreeGrafter"/>
</dbReference>
<gene>
    <name evidence="5" type="ORF">SK128_016301</name>
</gene>
<keyword evidence="3" id="KW-0660">Purine salvage</keyword>
<dbReference type="GO" id="GO:0005829">
    <property type="term" value="C:cytosol"/>
    <property type="evidence" value="ECO:0007669"/>
    <property type="project" value="TreeGrafter"/>
</dbReference>
<keyword evidence="6" id="KW-1185">Reference proteome</keyword>
<evidence type="ECO:0000259" key="4">
    <source>
        <dbReference type="Pfam" id="PF01048"/>
    </source>
</evidence>
<evidence type="ECO:0000256" key="2">
    <source>
        <dbReference type="ARBA" id="ARBA00022679"/>
    </source>
</evidence>
<evidence type="ECO:0000313" key="5">
    <source>
        <dbReference type="EMBL" id="KAK7074740.1"/>
    </source>
</evidence>
<accession>A0AAN9A763</accession>
<dbReference type="PANTHER" id="PTHR42679">
    <property type="entry name" value="S-METHYL-5'-THIOADENOSINE PHOSPHORYLASE"/>
    <property type="match status" value="1"/>
</dbReference>
<organism evidence="5 6">
    <name type="scientific">Halocaridina rubra</name>
    <name type="common">Hawaiian red shrimp</name>
    <dbReference type="NCBI Taxonomy" id="373956"/>
    <lineage>
        <taxon>Eukaryota</taxon>
        <taxon>Metazoa</taxon>
        <taxon>Ecdysozoa</taxon>
        <taxon>Arthropoda</taxon>
        <taxon>Crustacea</taxon>
        <taxon>Multicrustacea</taxon>
        <taxon>Malacostraca</taxon>
        <taxon>Eumalacostraca</taxon>
        <taxon>Eucarida</taxon>
        <taxon>Decapoda</taxon>
        <taxon>Pleocyemata</taxon>
        <taxon>Caridea</taxon>
        <taxon>Atyoidea</taxon>
        <taxon>Atyidae</taxon>
        <taxon>Halocaridina</taxon>
    </lineage>
</organism>
<dbReference type="SUPFAM" id="SSF53167">
    <property type="entry name" value="Purine and uridine phosphorylases"/>
    <property type="match status" value="1"/>
</dbReference>
<keyword evidence="1" id="KW-0328">Glycosyltransferase</keyword>
<protein>
    <recommendedName>
        <fullName evidence="4">Nucleoside phosphorylase domain-containing protein</fullName>
    </recommendedName>
</protein>
<dbReference type="EMBL" id="JAXCGZ010011469">
    <property type="protein sequence ID" value="KAK7074740.1"/>
    <property type="molecule type" value="Genomic_DNA"/>
</dbReference>
<dbReference type="Gene3D" id="3.40.50.1580">
    <property type="entry name" value="Nucleoside phosphorylase domain"/>
    <property type="match status" value="1"/>
</dbReference>
<dbReference type="AlphaFoldDB" id="A0AAN9A763"/>
<dbReference type="GO" id="GO:0017061">
    <property type="term" value="F:S-methyl-5-thioadenosine phosphorylase activity"/>
    <property type="evidence" value="ECO:0007669"/>
    <property type="project" value="InterPro"/>
</dbReference>
<dbReference type="Pfam" id="PF01048">
    <property type="entry name" value="PNP_UDP_1"/>
    <property type="match status" value="1"/>
</dbReference>
<name>A0AAN9A763_HALRR</name>
<evidence type="ECO:0000313" key="6">
    <source>
        <dbReference type="Proteomes" id="UP001381693"/>
    </source>
</evidence>
<proteinExistence type="predicted"/>
<dbReference type="GO" id="GO:0006166">
    <property type="term" value="P:purine ribonucleoside salvage"/>
    <property type="evidence" value="ECO:0007669"/>
    <property type="project" value="UniProtKB-KW"/>
</dbReference>
<sequence length="215" mass="23917">MPTLVNFRANIWALKEIGCTHVVVSTACGSLQEHIKPGDFVILDQFIDRTTKRQQTFYDASEGHPPGILHLPMDTPFCSDTRQIILNTCNELGYAVHSKGTVITVEGPRFSSKAESHMFRQWGGDVINMTTVPEVVLAREAGLFYAAIAMATDYDCWREGEEPVTVERVMQTMKDNAERATLLLKAVVAKIAEEDWSSRAEALKKSVEGNIMLPS</sequence>
<dbReference type="InterPro" id="IPR000845">
    <property type="entry name" value="Nucleoside_phosphorylase_d"/>
</dbReference>
<reference evidence="5 6" key="1">
    <citation type="submission" date="2023-11" db="EMBL/GenBank/DDBJ databases">
        <title>Halocaridina rubra genome assembly.</title>
        <authorList>
            <person name="Smith C."/>
        </authorList>
    </citation>
    <scope>NUCLEOTIDE SEQUENCE [LARGE SCALE GENOMIC DNA]</scope>
    <source>
        <strain evidence="5">EP-1</strain>
        <tissue evidence="5">Whole</tissue>
    </source>
</reference>